<comment type="caution">
    <text evidence="2">The sequence shown here is derived from an EMBL/GenBank/DDBJ whole genome shotgun (WGS) entry which is preliminary data.</text>
</comment>
<name>A0AAW0UZR0_SCYPA</name>
<sequence>MKLNDEAEPDSRTVRVLKPPGGGSSIVFDEDENMKPIKSKPQPQQQQPQPKEEAPQAEIVEKQAPPPPQEASDAKPETNGMNSHDSVKEDAAASRDSFPSPAPATNGQHSPAPNGSPAVNGSSAVNGSVSSGSTSSMSPFPGGTPKHLNTQTRIFGEDQHNVPTPRRRLRDHERSNIFADEGATNGTHRPVFRQPRMRRDPVTGVGVQCWDLHAPRCAPSKWKDSSSSSTSSSCPSSGTPEARTPEQAPQPQPPQQQQQQQHRQRVPPGGFSTRLW</sequence>
<evidence type="ECO:0008006" key="4">
    <source>
        <dbReference type="Google" id="ProtNLM"/>
    </source>
</evidence>
<proteinExistence type="predicted"/>
<feature type="region of interest" description="Disordered" evidence="1">
    <location>
        <begin position="213"/>
        <end position="276"/>
    </location>
</feature>
<keyword evidence="3" id="KW-1185">Reference proteome</keyword>
<evidence type="ECO:0000256" key="1">
    <source>
        <dbReference type="SAM" id="MobiDB-lite"/>
    </source>
</evidence>
<reference evidence="2 3" key="1">
    <citation type="submission" date="2023-03" db="EMBL/GenBank/DDBJ databases">
        <title>High-quality genome of Scylla paramamosain provides insights in environmental adaptation.</title>
        <authorList>
            <person name="Zhang L."/>
        </authorList>
    </citation>
    <scope>NUCLEOTIDE SEQUENCE [LARGE SCALE GENOMIC DNA]</scope>
    <source>
        <strain evidence="2">LZ_2023a</strain>
        <tissue evidence="2">Muscle</tissue>
    </source>
</reference>
<dbReference type="EMBL" id="JARAKH010000003">
    <property type="protein sequence ID" value="KAK8405583.1"/>
    <property type="molecule type" value="Genomic_DNA"/>
</dbReference>
<evidence type="ECO:0000313" key="3">
    <source>
        <dbReference type="Proteomes" id="UP001487740"/>
    </source>
</evidence>
<feature type="compositionally biased region" description="Polar residues" evidence="1">
    <location>
        <begin position="103"/>
        <end position="113"/>
    </location>
</feature>
<gene>
    <name evidence="2" type="ORF">O3P69_001843</name>
</gene>
<evidence type="ECO:0000313" key="2">
    <source>
        <dbReference type="EMBL" id="KAK8405583.1"/>
    </source>
</evidence>
<feature type="compositionally biased region" description="Low complexity" evidence="1">
    <location>
        <begin position="118"/>
        <end position="138"/>
    </location>
</feature>
<protein>
    <recommendedName>
        <fullName evidence="4">Microtubule-associated protein Jupiter</fullName>
    </recommendedName>
</protein>
<feature type="compositionally biased region" description="Low complexity" evidence="1">
    <location>
        <begin position="225"/>
        <end position="237"/>
    </location>
</feature>
<accession>A0AAW0UZR0</accession>
<feature type="compositionally biased region" description="Low complexity" evidence="1">
    <location>
        <begin position="40"/>
        <end position="49"/>
    </location>
</feature>
<dbReference type="Proteomes" id="UP001487740">
    <property type="component" value="Unassembled WGS sequence"/>
</dbReference>
<dbReference type="AlphaFoldDB" id="A0AAW0UZR0"/>
<organism evidence="2 3">
    <name type="scientific">Scylla paramamosain</name>
    <name type="common">Mud crab</name>
    <dbReference type="NCBI Taxonomy" id="85552"/>
    <lineage>
        <taxon>Eukaryota</taxon>
        <taxon>Metazoa</taxon>
        <taxon>Ecdysozoa</taxon>
        <taxon>Arthropoda</taxon>
        <taxon>Crustacea</taxon>
        <taxon>Multicrustacea</taxon>
        <taxon>Malacostraca</taxon>
        <taxon>Eumalacostraca</taxon>
        <taxon>Eucarida</taxon>
        <taxon>Decapoda</taxon>
        <taxon>Pleocyemata</taxon>
        <taxon>Brachyura</taxon>
        <taxon>Eubrachyura</taxon>
        <taxon>Portunoidea</taxon>
        <taxon>Portunidae</taxon>
        <taxon>Portuninae</taxon>
        <taxon>Scylla</taxon>
    </lineage>
</organism>
<feature type="region of interest" description="Disordered" evidence="1">
    <location>
        <begin position="1"/>
        <end position="200"/>
    </location>
</feature>